<evidence type="ECO:0000313" key="2">
    <source>
        <dbReference type="EMBL" id="ORZ29469.1"/>
    </source>
</evidence>
<keyword evidence="3" id="KW-1185">Reference proteome</keyword>
<sequence>MLDTTYADGRLDSDDDQLISTDAASERSEVMLSLEKQRVDSVVEYAEEGEVSVGDTVYDPIKPRVYSRSGGYALTKNIVATSVSLHPVTPEYPMTAPVLTSTGQKTCGGHASLIINGAHALTAAAFKKSIQFSNSPGGGNGTVDISRFFDEISHLFPRSTNLGAIPRFYKFTLGCNGVKVCEHAHDAIKGMSYSGAFPDYDQGVMADVQVAMDEARDKRQGSSTHQFYREHVKEWACKCGNDEATALYCEARPGYVSGFVGCSEYSPSDPPSTHSIFPLPRGVDDNTIKRLIDGEEVTFNPYEPIACRTVLKMQGEDQCPEVHYDTNKDLARNTMKKMPTQCECKFLVFYPVDPDFPYSLILCRHVHNHPPPPPSGKTAHLDTTIQQLIGGLTDFDERVSAKQRFAALALMRSRDLALHPSLVRSGSIRNNLGPKLNNVVDDQLALMQMLVSSGRSKYLQEVVVTDQDFFSFAMLNQGAHALSRGRVIDIDMTFACTRSDVNMIKCTVYDETFRRTVTVARAWVKGQGEDTYKRFMKSLCSAYQKYLGDRLQFGAFRWVREAAGVDVGVPKHEIVAIRVDMDSGQAKGIGEFALEREPLIGDDWQDAVGKLLVICTVHFGRNVGQTGFSEPTKRLMLSLSNARTRAVYDDILEQLLATSETYVDREGNTKTIANWVQKYSLPWVRAGLSPAYTGIPLLIHADIRPDTNVIESSNARDHKVIGTGLPLPKYVTRAYEADCIDYEIFKLAKKTGIPTQTGSSATARDAKNAKRRQARAAKRTASDANTEQATSTGPTTKRKRTRASSPSIAPLPGLLPAPQAGVLSPERLAVLAEMTLDQFKEEVLTLDERKQVVQYKREMKELLEQFSAFQ</sequence>
<reference evidence="2 3" key="1">
    <citation type="submission" date="2016-07" db="EMBL/GenBank/DDBJ databases">
        <title>Pervasive Adenine N6-methylation of Active Genes in Fungi.</title>
        <authorList>
            <consortium name="DOE Joint Genome Institute"/>
            <person name="Mondo S.J."/>
            <person name="Dannebaum R.O."/>
            <person name="Kuo R.C."/>
            <person name="Labutti K."/>
            <person name="Haridas S."/>
            <person name="Kuo A."/>
            <person name="Salamov A."/>
            <person name="Ahrendt S.R."/>
            <person name="Lipzen A."/>
            <person name="Sullivan W."/>
            <person name="Andreopoulos W.B."/>
            <person name="Clum A."/>
            <person name="Lindquist E."/>
            <person name="Daum C."/>
            <person name="Ramamoorthy G.K."/>
            <person name="Gryganskyi A."/>
            <person name="Culley D."/>
            <person name="Magnuson J.K."/>
            <person name="James T.Y."/>
            <person name="O'Malley M.A."/>
            <person name="Stajich J.E."/>
            <person name="Spatafora J.W."/>
            <person name="Visel A."/>
            <person name="Grigoriev I.V."/>
        </authorList>
    </citation>
    <scope>NUCLEOTIDE SEQUENCE [LARGE SCALE GENOMIC DNA]</scope>
    <source>
        <strain evidence="2 3">PL171</strain>
    </source>
</reference>
<evidence type="ECO:0000313" key="3">
    <source>
        <dbReference type="Proteomes" id="UP000193411"/>
    </source>
</evidence>
<feature type="compositionally biased region" description="Polar residues" evidence="1">
    <location>
        <begin position="782"/>
        <end position="795"/>
    </location>
</feature>
<feature type="compositionally biased region" description="Low complexity" evidence="1">
    <location>
        <begin position="803"/>
        <end position="816"/>
    </location>
</feature>
<dbReference type="EMBL" id="MCFL01000179">
    <property type="protein sequence ID" value="ORZ29469.1"/>
    <property type="molecule type" value="Genomic_DNA"/>
</dbReference>
<dbReference type="Proteomes" id="UP000193411">
    <property type="component" value="Unassembled WGS sequence"/>
</dbReference>
<organism evidence="2 3">
    <name type="scientific">Catenaria anguillulae PL171</name>
    <dbReference type="NCBI Taxonomy" id="765915"/>
    <lineage>
        <taxon>Eukaryota</taxon>
        <taxon>Fungi</taxon>
        <taxon>Fungi incertae sedis</taxon>
        <taxon>Blastocladiomycota</taxon>
        <taxon>Blastocladiomycetes</taxon>
        <taxon>Blastocladiales</taxon>
        <taxon>Catenariaceae</taxon>
        <taxon>Catenaria</taxon>
    </lineage>
</organism>
<feature type="region of interest" description="Disordered" evidence="1">
    <location>
        <begin position="754"/>
        <end position="816"/>
    </location>
</feature>
<accession>A0A1Y2H4J5</accession>
<gene>
    <name evidence="2" type="ORF">BCR44DRAFT_58359</name>
</gene>
<evidence type="ECO:0000256" key="1">
    <source>
        <dbReference type="SAM" id="MobiDB-lite"/>
    </source>
</evidence>
<protein>
    <submittedName>
        <fullName evidence="2">Uncharacterized protein</fullName>
    </submittedName>
</protein>
<dbReference type="AlphaFoldDB" id="A0A1Y2H4J5"/>
<feature type="compositionally biased region" description="Basic residues" evidence="1">
    <location>
        <begin position="769"/>
        <end position="778"/>
    </location>
</feature>
<proteinExistence type="predicted"/>
<dbReference type="OrthoDB" id="4776111at2759"/>
<name>A0A1Y2H4J5_9FUNG</name>
<comment type="caution">
    <text evidence="2">The sequence shown here is derived from an EMBL/GenBank/DDBJ whole genome shotgun (WGS) entry which is preliminary data.</text>
</comment>